<name>A0A382YY28_9ZZZZ</name>
<evidence type="ECO:0000313" key="1">
    <source>
        <dbReference type="EMBL" id="SVD88051.1"/>
    </source>
</evidence>
<organism evidence="1">
    <name type="scientific">marine metagenome</name>
    <dbReference type="NCBI Taxonomy" id="408172"/>
    <lineage>
        <taxon>unclassified sequences</taxon>
        <taxon>metagenomes</taxon>
        <taxon>ecological metagenomes</taxon>
    </lineage>
</organism>
<dbReference type="AlphaFoldDB" id="A0A382YY28"/>
<sequence>MVSRGNPMDHPTPIYIARKEVHKYFPGLSSKTLANQNSQGKGPTPIKRGRLVFYRFDELKDSFERKQGKAGRLITKL</sequence>
<accession>A0A382YY28</accession>
<protein>
    <submittedName>
        <fullName evidence="1">Uncharacterized protein</fullName>
    </submittedName>
</protein>
<proteinExistence type="predicted"/>
<gene>
    <name evidence="1" type="ORF">METZ01_LOCUS440905</name>
</gene>
<dbReference type="EMBL" id="UINC01179391">
    <property type="protein sequence ID" value="SVD88051.1"/>
    <property type="molecule type" value="Genomic_DNA"/>
</dbReference>
<reference evidence="1" key="1">
    <citation type="submission" date="2018-05" db="EMBL/GenBank/DDBJ databases">
        <authorList>
            <person name="Lanie J.A."/>
            <person name="Ng W.-L."/>
            <person name="Kazmierczak K.M."/>
            <person name="Andrzejewski T.M."/>
            <person name="Davidsen T.M."/>
            <person name="Wayne K.J."/>
            <person name="Tettelin H."/>
            <person name="Glass J.I."/>
            <person name="Rusch D."/>
            <person name="Podicherti R."/>
            <person name="Tsui H.-C.T."/>
            <person name="Winkler M.E."/>
        </authorList>
    </citation>
    <scope>NUCLEOTIDE SEQUENCE</scope>
</reference>